<dbReference type="PROSITE" id="PS50404">
    <property type="entry name" value="GST_NTER"/>
    <property type="match status" value="1"/>
</dbReference>
<dbReference type="PANTHER" id="PTHR43969:SF9">
    <property type="entry name" value="GLUTATHIONE S TRANSFERASE D10, ISOFORM A-RELATED"/>
    <property type="match status" value="1"/>
</dbReference>
<dbReference type="FunFam" id="1.20.1050.10:FF:000007">
    <property type="entry name" value="Glutathione S-transferase 1-1"/>
    <property type="match status" value="1"/>
</dbReference>
<dbReference type="InterPro" id="IPR036282">
    <property type="entry name" value="Glutathione-S-Trfase_C_sf"/>
</dbReference>
<feature type="domain" description="GST N-terminal" evidence="2">
    <location>
        <begin position="41"/>
        <end position="179"/>
    </location>
</feature>
<dbReference type="SUPFAM" id="SSF52833">
    <property type="entry name" value="Thioredoxin-like"/>
    <property type="match status" value="2"/>
</dbReference>
<evidence type="ECO:0000259" key="2">
    <source>
        <dbReference type="PROSITE" id="PS50404"/>
    </source>
</evidence>
<name>A0A7R9GX17_TIMCR</name>
<dbReference type="CDD" id="cd03177">
    <property type="entry name" value="GST_C_Delta_Epsilon"/>
    <property type="match status" value="1"/>
</dbReference>
<organism evidence="4">
    <name type="scientific">Timema cristinae</name>
    <name type="common">Walking stick</name>
    <dbReference type="NCBI Taxonomy" id="61476"/>
    <lineage>
        <taxon>Eukaryota</taxon>
        <taxon>Metazoa</taxon>
        <taxon>Ecdysozoa</taxon>
        <taxon>Arthropoda</taxon>
        <taxon>Hexapoda</taxon>
        <taxon>Insecta</taxon>
        <taxon>Pterygota</taxon>
        <taxon>Neoptera</taxon>
        <taxon>Polyneoptera</taxon>
        <taxon>Phasmatodea</taxon>
        <taxon>Timematodea</taxon>
        <taxon>Timematoidea</taxon>
        <taxon>Timematidae</taxon>
        <taxon>Timema</taxon>
    </lineage>
</organism>
<evidence type="ECO:0008006" key="5">
    <source>
        <dbReference type="Google" id="ProtNLM"/>
    </source>
</evidence>
<protein>
    <recommendedName>
        <fullName evidence="5">Glutathione S-transferase</fullName>
    </recommendedName>
</protein>
<dbReference type="InterPro" id="IPR036249">
    <property type="entry name" value="Thioredoxin-like_sf"/>
</dbReference>
<dbReference type="InterPro" id="IPR004045">
    <property type="entry name" value="Glutathione_S-Trfase_N"/>
</dbReference>
<dbReference type="PROSITE" id="PS50405">
    <property type="entry name" value="GST_CTER"/>
    <property type="match status" value="1"/>
</dbReference>
<evidence type="ECO:0000313" key="4">
    <source>
        <dbReference type="EMBL" id="CAD7399397.1"/>
    </source>
</evidence>
<dbReference type="Gene3D" id="1.20.1050.10">
    <property type="match status" value="1"/>
</dbReference>
<dbReference type="InterPro" id="IPR040079">
    <property type="entry name" value="Glutathione_S-Trfase"/>
</dbReference>
<dbReference type="AlphaFoldDB" id="A0A7R9GX17"/>
<dbReference type="PANTHER" id="PTHR43969">
    <property type="entry name" value="GLUTATHIONE S TRANSFERASE D10, ISOFORM A-RELATED"/>
    <property type="match status" value="1"/>
</dbReference>
<dbReference type="SFLD" id="SFLDS00019">
    <property type="entry name" value="Glutathione_Transferase_(cytos"/>
    <property type="match status" value="1"/>
</dbReference>
<dbReference type="Gene3D" id="3.40.30.10">
    <property type="entry name" value="Glutaredoxin"/>
    <property type="match status" value="2"/>
</dbReference>
<dbReference type="SUPFAM" id="SSF47616">
    <property type="entry name" value="GST C-terminal domain-like"/>
    <property type="match status" value="1"/>
</dbReference>
<dbReference type="Pfam" id="PF00043">
    <property type="entry name" value="GST_C"/>
    <property type="match status" value="1"/>
</dbReference>
<reference evidence="4" key="1">
    <citation type="submission" date="2020-11" db="EMBL/GenBank/DDBJ databases">
        <authorList>
            <person name="Tran Van P."/>
        </authorList>
    </citation>
    <scope>NUCLEOTIDE SEQUENCE</scope>
</reference>
<feature type="domain" description="GST C-terminal" evidence="3">
    <location>
        <begin position="185"/>
        <end position="312"/>
    </location>
</feature>
<dbReference type="GO" id="GO:0006749">
    <property type="term" value="P:glutathione metabolic process"/>
    <property type="evidence" value="ECO:0007669"/>
    <property type="project" value="TreeGrafter"/>
</dbReference>
<evidence type="ECO:0000259" key="3">
    <source>
        <dbReference type="PROSITE" id="PS50405"/>
    </source>
</evidence>
<accession>A0A7R9GX17</accession>
<evidence type="ECO:0000256" key="1">
    <source>
        <dbReference type="ARBA" id="ARBA00011738"/>
    </source>
</evidence>
<dbReference type="EMBL" id="OC317854">
    <property type="protein sequence ID" value="CAD7399397.1"/>
    <property type="molecule type" value="Genomic_DNA"/>
</dbReference>
<gene>
    <name evidence="4" type="ORF">TCEB3V08_LOCUS5005</name>
</gene>
<proteinExistence type="predicted"/>
<dbReference type="InterPro" id="IPR010987">
    <property type="entry name" value="Glutathione-S-Trfase_C-like"/>
</dbReference>
<comment type="subunit">
    <text evidence="1">Homodimer.</text>
</comment>
<sequence>MDLIPDLPVIDSPVYCERDVLGQGSTTDLLNVLLDLVAPTMPVYLYSMPWSPPCRAVLLLAENLGVEIIPRLIDTSRAIMGYLVDQYGKNDSLYPKDPKKRALVNQRLYFDIGTLFPRLKHPPCRAVALVARTLGLKLNDKIVDLFKKEHLEPEFAKTYLHFNSRAIMGYLADQYGNNDSLYPKDPKKRALVDQRLYFDIGTIYQRYVDYLRPVLIFGEPEDAEKLKKIEEALAILEVFLEGQQWVAGDNITIADYTLAVTLSGIEETDIKLNNYPNVVKWFARAKTTIEGYEELNGAQAKIIGDMFQAKLK</sequence>
<dbReference type="GO" id="GO:0004364">
    <property type="term" value="F:glutathione transferase activity"/>
    <property type="evidence" value="ECO:0007669"/>
    <property type="project" value="TreeGrafter"/>
</dbReference>
<dbReference type="InterPro" id="IPR004046">
    <property type="entry name" value="GST_C"/>
</dbReference>